<feature type="compositionally biased region" description="Basic and acidic residues" evidence="1">
    <location>
        <begin position="485"/>
        <end position="495"/>
    </location>
</feature>
<comment type="caution">
    <text evidence="2">The sequence shown here is derived from an EMBL/GenBank/DDBJ whole genome shotgun (WGS) entry which is preliminary data.</text>
</comment>
<keyword evidence="3" id="KW-1185">Reference proteome</keyword>
<protein>
    <submittedName>
        <fullName evidence="2">Uncharacterized protein</fullName>
    </submittedName>
</protein>
<reference evidence="2 3" key="1">
    <citation type="submission" date="2023-07" db="EMBL/GenBank/DDBJ databases">
        <title>Genomic Encyclopedia of Type Strains, Phase IV (KMG-IV): sequencing the most valuable type-strain genomes for metagenomic binning, comparative biology and taxonomic classification.</title>
        <authorList>
            <person name="Goeker M."/>
        </authorList>
    </citation>
    <scope>NUCLEOTIDE SEQUENCE [LARGE SCALE GENOMIC DNA]</scope>
    <source>
        <strain evidence="2 3">DSM 1112</strain>
    </source>
</reference>
<feature type="region of interest" description="Disordered" evidence="1">
    <location>
        <begin position="316"/>
        <end position="570"/>
    </location>
</feature>
<sequence length="570" mass="61642">MWAMLDQLVEALGLFFSRKLFQMPTYEEQQLESSERLVTFAKHAKLSFRSAHLDHYDEVHQSALQSCHEPTNVMMTDYIPLNVHNSRAAGVKPLAANVRGHVEKIGSILDDSVPPGRDGVDKRVAALGILNKYVQHTVFERDLGGIAEEMNVAADFRVRTRSAFSGEKVGALLTAAHDLRTSVDDRMRGVSTLYADHTVDNVDSFSDRQDVATEKSRLDTARYSGASASQRQLWNMNDVSPASSVAGSEHSSLDFGSDEKIWPAYDYGMDLRPERGSSSSELSSFWDANSISNNGVYGGHGGYGYGGHAGYEGWSSSDHETDDYETDSRSDHHVSDDDSQRTLFSPEPGYGSGSEWGGISHSSSQQSGDTSLMEYVRQWPPSAPGQQEAIDAYHSGDRHGALVAAQQAYGPSADHSRSTSGGPESREGSPMTVPSTIRQPGSRALRNPSVDHSVDHSQSPGRIPATREGSPVAGPSTTRQPASQEIRHLSVDRSRSSSRIPEMPEGLAVAGPSTSRQAASPAPEQGRKRGHSEISNDSNADGVAEASGPSSKRQQLIEGRSRSPSAGRDM</sequence>
<evidence type="ECO:0000256" key="1">
    <source>
        <dbReference type="SAM" id="MobiDB-lite"/>
    </source>
</evidence>
<feature type="compositionally biased region" description="Basic and acidic residues" evidence="1">
    <location>
        <begin position="525"/>
        <end position="534"/>
    </location>
</feature>
<name>A0ABU0BT10_9HYPH</name>
<dbReference type="RefSeq" id="WP_307231978.1">
    <property type="nucleotide sequence ID" value="NZ_JAUSVF010000001.1"/>
</dbReference>
<accession>A0ABU0BT10</accession>
<gene>
    <name evidence="2" type="ORF">QO002_003540</name>
</gene>
<evidence type="ECO:0000313" key="3">
    <source>
        <dbReference type="Proteomes" id="UP001230207"/>
    </source>
</evidence>
<proteinExistence type="predicted"/>
<organism evidence="2 3">
    <name type="scientific">Pararhizobium capsulatum DSM 1112</name>
    <dbReference type="NCBI Taxonomy" id="1121113"/>
    <lineage>
        <taxon>Bacteria</taxon>
        <taxon>Pseudomonadati</taxon>
        <taxon>Pseudomonadota</taxon>
        <taxon>Alphaproteobacteria</taxon>
        <taxon>Hyphomicrobiales</taxon>
        <taxon>Rhizobiaceae</taxon>
        <taxon>Rhizobium/Agrobacterium group</taxon>
        <taxon>Pararhizobium</taxon>
    </lineage>
</organism>
<evidence type="ECO:0000313" key="2">
    <source>
        <dbReference type="EMBL" id="MDQ0321402.1"/>
    </source>
</evidence>
<dbReference type="Proteomes" id="UP001230207">
    <property type="component" value="Unassembled WGS sequence"/>
</dbReference>
<feature type="compositionally biased region" description="Basic and acidic residues" evidence="1">
    <location>
        <begin position="326"/>
        <end position="340"/>
    </location>
</feature>
<dbReference type="EMBL" id="JAUSVF010000001">
    <property type="protein sequence ID" value="MDQ0321402.1"/>
    <property type="molecule type" value="Genomic_DNA"/>
</dbReference>